<name>A0A0G0HMA1_9BACT</name>
<comment type="caution">
    <text evidence="1">The sequence shown here is derived from an EMBL/GenBank/DDBJ whole genome shotgun (WGS) entry which is preliminary data.</text>
</comment>
<protein>
    <submittedName>
        <fullName evidence="1">Uncharacterized protein</fullName>
    </submittedName>
</protein>
<dbReference type="EMBL" id="LBTN01000030">
    <property type="protein sequence ID" value="KKQ39670.1"/>
    <property type="molecule type" value="Genomic_DNA"/>
</dbReference>
<dbReference type="Proteomes" id="UP000034333">
    <property type="component" value="Unassembled WGS sequence"/>
</dbReference>
<proteinExistence type="predicted"/>
<accession>A0A0G0HMA1</accession>
<dbReference type="AlphaFoldDB" id="A0A0G0HMA1"/>
<organism evidence="1 2">
    <name type="scientific">Candidatus Magasanikbacteria bacterium GW2011_GWA2_37_8</name>
    <dbReference type="NCBI Taxonomy" id="1619036"/>
    <lineage>
        <taxon>Bacteria</taxon>
        <taxon>Candidatus Magasanikiibacteriota</taxon>
    </lineage>
</organism>
<dbReference type="STRING" id="1619036.US58_C0030G0011"/>
<evidence type="ECO:0000313" key="2">
    <source>
        <dbReference type="Proteomes" id="UP000034333"/>
    </source>
</evidence>
<gene>
    <name evidence="1" type="ORF">US58_C0030G0011</name>
</gene>
<sequence>MYKNAWIVTVDMGYGHQRATYPLRSLAPNGKVISANNYAGIPSKDRAIWENSRKFYEIVSRFNNIPWIGKYLFKIYDYLQRIPNFYPRRNLSKPNLQLRATYRLIRGGWGKHLVDLLNTKDIPLITSFFDVAFFAEEHNFRNEIYCQICDADISRGWVALCPQKSRIKYLAPCRRVVERLKLYGVKPENIFLTGFPLPEENLGGEKLPTLKSDLAERLINLDPKKMYRHKYSKTVEHYLRGVGHRVHHHPLTLTFLVGGAGAQKRIGNYILLSLRKKLLAGEINLNLVAGVRNDVYQSFFNQIVKLGLKKCLGKNIDIIFATEKEEYFKVFSESLRKTDIVWTKPSEMVFYCALGLPIIMSPSVGAQEDYNRTWLKTIGAGITQNDPRYAHEWLFDWVNSGWLAEAAMAGFLDGRQFGIYNIEEIVLRGSKHPGHNHQLL</sequence>
<reference evidence="1 2" key="1">
    <citation type="journal article" date="2015" name="Nature">
        <title>rRNA introns, odd ribosomes, and small enigmatic genomes across a large radiation of phyla.</title>
        <authorList>
            <person name="Brown C.T."/>
            <person name="Hug L.A."/>
            <person name="Thomas B.C."/>
            <person name="Sharon I."/>
            <person name="Castelle C.J."/>
            <person name="Singh A."/>
            <person name="Wilkins M.J."/>
            <person name="Williams K.H."/>
            <person name="Banfield J.F."/>
        </authorList>
    </citation>
    <scope>NUCLEOTIDE SEQUENCE [LARGE SCALE GENOMIC DNA]</scope>
</reference>
<evidence type="ECO:0000313" key="1">
    <source>
        <dbReference type="EMBL" id="KKQ39670.1"/>
    </source>
</evidence>